<dbReference type="EMBL" id="CAKOFQ010006837">
    <property type="protein sequence ID" value="CAH1975605.1"/>
    <property type="molecule type" value="Genomic_DNA"/>
</dbReference>
<dbReference type="AlphaFoldDB" id="A0A9P0KM87"/>
<evidence type="ECO:0000313" key="2">
    <source>
        <dbReference type="Proteomes" id="UP001152888"/>
    </source>
</evidence>
<comment type="caution">
    <text evidence="1">The sequence shown here is derived from an EMBL/GenBank/DDBJ whole genome shotgun (WGS) entry which is preliminary data.</text>
</comment>
<proteinExistence type="predicted"/>
<reference evidence="1" key="1">
    <citation type="submission" date="2022-03" db="EMBL/GenBank/DDBJ databases">
        <authorList>
            <person name="Sayadi A."/>
        </authorList>
    </citation>
    <scope>NUCLEOTIDE SEQUENCE</scope>
</reference>
<accession>A0A9P0KM87</accession>
<evidence type="ECO:0000313" key="1">
    <source>
        <dbReference type="EMBL" id="CAH1975605.1"/>
    </source>
</evidence>
<sequence length="112" mass="12920">MTQLIEDIQQHNSYRKMHSKIRYNFVLHRTGSFSLIIFIPPGNKILKFIQSIICNTLSNFPKKPQIVMNIVNHNQNRGQQFLHGQQVVDISSSIFFAGQTFTAIYDRGGSEH</sequence>
<gene>
    <name evidence="1" type="ORF">ACAOBT_LOCUS11684</name>
</gene>
<dbReference type="Proteomes" id="UP001152888">
    <property type="component" value="Unassembled WGS sequence"/>
</dbReference>
<protein>
    <submittedName>
        <fullName evidence="1">Uncharacterized protein</fullName>
    </submittedName>
</protein>
<organism evidence="1 2">
    <name type="scientific">Acanthoscelides obtectus</name>
    <name type="common">Bean weevil</name>
    <name type="synonym">Bruchus obtectus</name>
    <dbReference type="NCBI Taxonomy" id="200917"/>
    <lineage>
        <taxon>Eukaryota</taxon>
        <taxon>Metazoa</taxon>
        <taxon>Ecdysozoa</taxon>
        <taxon>Arthropoda</taxon>
        <taxon>Hexapoda</taxon>
        <taxon>Insecta</taxon>
        <taxon>Pterygota</taxon>
        <taxon>Neoptera</taxon>
        <taxon>Endopterygota</taxon>
        <taxon>Coleoptera</taxon>
        <taxon>Polyphaga</taxon>
        <taxon>Cucujiformia</taxon>
        <taxon>Chrysomeloidea</taxon>
        <taxon>Chrysomelidae</taxon>
        <taxon>Bruchinae</taxon>
        <taxon>Bruchini</taxon>
        <taxon>Acanthoscelides</taxon>
    </lineage>
</organism>
<name>A0A9P0KM87_ACAOB</name>
<keyword evidence="2" id="KW-1185">Reference proteome</keyword>